<evidence type="ECO:0000313" key="2">
    <source>
        <dbReference type="Proteomes" id="UP000319432"/>
    </source>
</evidence>
<evidence type="ECO:0000313" key="1">
    <source>
        <dbReference type="EMBL" id="QDX94629.1"/>
    </source>
</evidence>
<accession>A0A518VCC2</accession>
<dbReference type="AlphaFoldDB" id="A0A518VCC2"/>
<dbReference type="EMBL" id="CP033464">
    <property type="protein sequence ID" value="QDX94629.1"/>
    <property type="molecule type" value="Genomic_DNA"/>
</dbReference>
<keyword evidence="2" id="KW-1185">Reference proteome</keyword>
<protein>
    <submittedName>
        <fullName evidence="1">Uncharacterized protein</fullName>
    </submittedName>
</protein>
<reference evidence="1 2" key="1">
    <citation type="submission" date="2018-11" db="EMBL/GenBank/DDBJ databases">
        <title>Phylogenetic determinants of toxin gene distribution in genomes of Brevibacillus laterosporus.</title>
        <authorList>
            <person name="Glare T.R."/>
            <person name="Durrant A."/>
            <person name="Berry C."/>
            <person name="Palma L."/>
            <person name="Ormskirk M."/>
            <person name="Cox M.O."/>
        </authorList>
    </citation>
    <scope>NUCLEOTIDE SEQUENCE [LARGE SCALE GENOMIC DNA]</scope>
    <source>
        <strain evidence="1 2">1821L</strain>
    </source>
</reference>
<name>A0A518VCC2_BRELA</name>
<organism evidence="1 2">
    <name type="scientific">Brevibacillus laterosporus</name>
    <name type="common">Bacillus laterosporus</name>
    <dbReference type="NCBI Taxonomy" id="1465"/>
    <lineage>
        <taxon>Bacteria</taxon>
        <taxon>Bacillati</taxon>
        <taxon>Bacillota</taxon>
        <taxon>Bacilli</taxon>
        <taxon>Bacillales</taxon>
        <taxon>Paenibacillaceae</taxon>
        <taxon>Brevibacillus</taxon>
    </lineage>
</organism>
<gene>
    <name evidence="1" type="ORF">EEL30_21545</name>
</gene>
<dbReference type="Proteomes" id="UP000319432">
    <property type="component" value="Chromosome"/>
</dbReference>
<proteinExistence type="predicted"/>
<sequence>MMIVKPYVITWESLKERSLIECIDIPMYAEILSFEVNNRELIMNVLQDNEQKEKHSVKIALIQSGIDVTDMIEKNLIFYQTIRFNNKSYHVFCNEFI</sequence>